<dbReference type="Proteomes" id="UP000274786">
    <property type="component" value="Unassembled WGS sequence"/>
</dbReference>
<dbReference type="AlphaFoldDB" id="A0A498CCI4"/>
<dbReference type="RefSeq" id="WP_121041980.1">
    <property type="nucleotide sequence ID" value="NZ_RCDC01000005.1"/>
</dbReference>
<proteinExistence type="predicted"/>
<accession>A0A498CCI4</accession>
<protein>
    <submittedName>
        <fullName evidence="1">Uncharacterized protein</fullName>
    </submittedName>
</protein>
<sequence>MELREDPLFMALFGQVQTLDAVLTAVISTHPRPAELLAAIEEEIARARSVSGTNSALNPVGQLAHQKLVEKSEAWLKYCRQVLR</sequence>
<name>A0A498CCI4_9GAMM</name>
<organism evidence="1 2">
    <name type="scientific">Stenotrophomonas rhizophila</name>
    <dbReference type="NCBI Taxonomy" id="216778"/>
    <lineage>
        <taxon>Bacteria</taxon>
        <taxon>Pseudomonadati</taxon>
        <taxon>Pseudomonadota</taxon>
        <taxon>Gammaproteobacteria</taxon>
        <taxon>Lysobacterales</taxon>
        <taxon>Lysobacteraceae</taxon>
        <taxon>Stenotrophomonas</taxon>
    </lineage>
</organism>
<dbReference type="EMBL" id="RCDC01000005">
    <property type="protein sequence ID" value="RLK53422.1"/>
    <property type="molecule type" value="Genomic_DNA"/>
</dbReference>
<reference evidence="1 2" key="1">
    <citation type="submission" date="2018-10" db="EMBL/GenBank/DDBJ databases">
        <title>Comparative analysis of microorganisms from saline springs in Andes Mountain Range, Colombia.</title>
        <authorList>
            <person name="Rubin E."/>
        </authorList>
    </citation>
    <scope>NUCLEOTIDE SEQUENCE [LARGE SCALE GENOMIC DNA]</scope>
    <source>
        <strain evidence="1 2">USBA GBX 843</strain>
    </source>
</reference>
<evidence type="ECO:0000313" key="2">
    <source>
        <dbReference type="Proteomes" id="UP000274786"/>
    </source>
</evidence>
<comment type="caution">
    <text evidence="1">The sequence shown here is derived from an EMBL/GenBank/DDBJ whole genome shotgun (WGS) entry which is preliminary data.</text>
</comment>
<evidence type="ECO:0000313" key="1">
    <source>
        <dbReference type="EMBL" id="RLK53422.1"/>
    </source>
</evidence>
<gene>
    <name evidence="1" type="ORF">BCL79_2728</name>
</gene>